<evidence type="ECO:0000259" key="10">
    <source>
        <dbReference type="Pfam" id="PF03816"/>
    </source>
</evidence>
<dbReference type="InterPro" id="IPR004474">
    <property type="entry name" value="LytR_CpsA_psr"/>
</dbReference>
<dbReference type="AlphaFoldDB" id="A0AAJ1SYI5"/>
<dbReference type="EMBL" id="JAUSUC010000004">
    <property type="protein sequence ID" value="MDQ0214107.1"/>
    <property type="molecule type" value="Genomic_DNA"/>
</dbReference>
<evidence type="ECO:0000256" key="1">
    <source>
        <dbReference type="ARBA" id="ARBA00006068"/>
    </source>
</evidence>
<keyword evidence="8 9" id="KW-0961">Cell wall biogenesis/degradation</keyword>
<evidence type="ECO:0000256" key="3">
    <source>
        <dbReference type="ARBA" id="ARBA00022679"/>
    </source>
</evidence>
<protein>
    <recommendedName>
        <fullName evidence="9">Polyisoprenyl-teichoic acid--peptidoglycan teichoic acid transferase TagU</fullName>
        <ecNumber evidence="9">2.7.8.-</ecNumber>
    </recommendedName>
</protein>
<dbReference type="GO" id="GO:0016780">
    <property type="term" value="F:phosphotransferase activity, for other substituted phosphate groups"/>
    <property type="evidence" value="ECO:0007669"/>
    <property type="project" value="UniProtKB-UniRule"/>
</dbReference>
<dbReference type="PANTHER" id="PTHR33392">
    <property type="entry name" value="POLYISOPRENYL-TEICHOIC ACID--PEPTIDOGLYCAN TEICHOIC ACID TRANSFERASE TAGU"/>
    <property type="match status" value="1"/>
</dbReference>
<keyword evidence="7 9" id="KW-0472">Membrane</keyword>
<gene>
    <name evidence="9" type="primary">tagU</name>
    <name evidence="11" type="ORF">J2S13_000503</name>
</gene>
<comment type="similarity">
    <text evidence="1 9">Belongs to the LytR/CpsA/Psr (LCP) family.</text>
</comment>
<evidence type="ECO:0000256" key="4">
    <source>
        <dbReference type="ARBA" id="ARBA00022692"/>
    </source>
</evidence>
<comment type="subcellular location">
    <subcellularLocation>
        <location evidence="9">Cell membrane</location>
        <topology evidence="9">Single-pass type II membrane protein</topology>
    </subcellularLocation>
</comment>
<dbReference type="HAMAP" id="MF_01140">
    <property type="entry name" value="TagU_transferase"/>
    <property type="match status" value="1"/>
</dbReference>
<accession>A0AAJ1SYI5</accession>
<keyword evidence="12" id="KW-1185">Reference proteome</keyword>
<keyword evidence="2 9" id="KW-1003">Cell membrane</keyword>
<evidence type="ECO:0000313" key="11">
    <source>
        <dbReference type="EMBL" id="MDQ0214107.1"/>
    </source>
</evidence>
<evidence type="ECO:0000256" key="6">
    <source>
        <dbReference type="ARBA" id="ARBA00022989"/>
    </source>
</evidence>
<keyword evidence="6 9" id="KW-1133">Transmembrane helix</keyword>
<sequence length="314" mass="35884">MGLSRSEKQMPKKKKRLRKVILFLLLFLIVGGGVYAYSIYHSLNKAINTMHDPMDKHISKKRGSKVNLKKVEPFSVLLLGVDEREGDSGRSDTMILLTVNPHKESLQMLSIPRDTRTEIIGKGTEDKINHAYAYGGVKMSMATVEHFLDIPIDYYVKINMEGFKDIVDAVGGIRVNNELAFSYEGKNFPKGSITLDGEEALSFTRMRYEDPRGDFGRQIRQRQIIQGVIDKGASMSTLWNYDDIFQALGKNIRTNLTFDEMMTIQSKYKKAAKKIVQNEVKGEGKRIGKPWYYIVDDTEKDRLHDLLVDHLNLK</sequence>
<dbReference type="NCBIfam" id="TIGR00350">
    <property type="entry name" value="lytR_cpsA_psr"/>
    <property type="match status" value="1"/>
</dbReference>
<keyword evidence="4 9" id="KW-0812">Transmembrane</keyword>
<dbReference type="RefSeq" id="WP_307256098.1">
    <property type="nucleotide sequence ID" value="NZ_JAUSUC010000004.1"/>
</dbReference>
<keyword evidence="3 9" id="KW-0808">Transferase</keyword>
<feature type="topological domain" description="Extracellular" evidence="9">
    <location>
        <begin position="38"/>
        <end position="314"/>
    </location>
</feature>
<proteinExistence type="inferred from homology"/>
<dbReference type="Gene3D" id="3.40.630.190">
    <property type="entry name" value="LCP protein"/>
    <property type="match status" value="1"/>
</dbReference>
<name>A0AAJ1SYI5_9BACI</name>
<dbReference type="InterPro" id="IPR023734">
    <property type="entry name" value="TagU"/>
</dbReference>
<comment type="caution">
    <text evidence="11">The sequence shown here is derived from an EMBL/GenBank/DDBJ whole genome shotgun (WGS) entry which is preliminary data.</text>
</comment>
<feature type="topological domain" description="Cytoplasmic" evidence="9">
    <location>
        <begin position="1"/>
        <end position="16"/>
    </location>
</feature>
<evidence type="ECO:0000256" key="9">
    <source>
        <dbReference type="HAMAP-Rule" id="MF_01140"/>
    </source>
</evidence>
<dbReference type="InterPro" id="IPR050922">
    <property type="entry name" value="LytR/CpsA/Psr_CW_biosynth"/>
</dbReference>
<evidence type="ECO:0000256" key="2">
    <source>
        <dbReference type="ARBA" id="ARBA00022475"/>
    </source>
</evidence>
<evidence type="ECO:0000313" key="12">
    <source>
        <dbReference type="Proteomes" id="UP001237207"/>
    </source>
</evidence>
<dbReference type="Pfam" id="PF03816">
    <property type="entry name" value="LytR_cpsA_psr"/>
    <property type="match status" value="1"/>
</dbReference>
<dbReference type="NCBIfam" id="NF006897">
    <property type="entry name" value="PRK09379.1"/>
    <property type="match status" value="1"/>
</dbReference>
<comment type="function">
    <text evidence="9">May catalyze the final step in cell wall teichoic acid biosynthesis, the transfer of the anionic cell wall polymers (APs) from their lipid-linked precursor to the cell wall peptidoglycan (PG).</text>
</comment>
<dbReference type="EC" id="2.7.8.-" evidence="9"/>
<evidence type="ECO:0000256" key="5">
    <source>
        <dbReference type="ARBA" id="ARBA00022968"/>
    </source>
</evidence>
<dbReference type="PANTHER" id="PTHR33392:SF6">
    <property type="entry name" value="POLYISOPRENYL-TEICHOIC ACID--PEPTIDOGLYCAN TEICHOIC ACID TRANSFERASE TAGU"/>
    <property type="match status" value="1"/>
</dbReference>
<feature type="domain" description="Cell envelope-related transcriptional attenuator" evidence="10">
    <location>
        <begin position="90"/>
        <end position="232"/>
    </location>
</feature>
<comment type="pathway">
    <text evidence="9">Cell wall biogenesis.</text>
</comment>
<dbReference type="GO" id="GO:0005886">
    <property type="term" value="C:plasma membrane"/>
    <property type="evidence" value="ECO:0007669"/>
    <property type="project" value="UniProtKB-SubCell"/>
</dbReference>
<reference evidence="11" key="1">
    <citation type="submission" date="2023-07" db="EMBL/GenBank/DDBJ databases">
        <title>Genomic Encyclopedia of Type Strains, Phase IV (KMG-IV): sequencing the most valuable type-strain genomes for metagenomic binning, comparative biology and taxonomic classification.</title>
        <authorList>
            <person name="Goeker M."/>
        </authorList>
    </citation>
    <scope>NUCLEOTIDE SEQUENCE</scope>
    <source>
        <strain evidence="11">DSM 23947</strain>
    </source>
</reference>
<keyword evidence="5 9" id="KW-0735">Signal-anchor</keyword>
<evidence type="ECO:0000256" key="7">
    <source>
        <dbReference type="ARBA" id="ARBA00023136"/>
    </source>
</evidence>
<evidence type="ECO:0000256" key="8">
    <source>
        <dbReference type="ARBA" id="ARBA00023316"/>
    </source>
</evidence>
<dbReference type="GO" id="GO:0070726">
    <property type="term" value="P:cell wall assembly"/>
    <property type="evidence" value="ECO:0007669"/>
    <property type="project" value="UniProtKB-UniRule"/>
</dbReference>
<dbReference type="Proteomes" id="UP001237207">
    <property type="component" value="Unassembled WGS sequence"/>
</dbReference>
<organism evidence="11 12">
    <name type="scientific">Oikeobacillus pervagus</name>
    <dbReference type="NCBI Taxonomy" id="1325931"/>
    <lineage>
        <taxon>Bacteria</taxon>
        <taxon>Bacillati</taxon>
        <taxon>Bacillota</taxon>
        <taxon>Bacilli</taxon>
        <taxon>Bacillales</taxon>
        <taxon>Bacillaceae</taxon>
        <taxon>Oikeobacillus</taxon>
    </lineage>
</organism>